<keyword evidence="1" id="KW-1133">Transmembrane helix</keyword>
<sequence length="126" mass="15071">MFQSDKIEERFGWYRQLSGANYYISVRQILEAGKKIRIKSLVKFNDITISEVKDVLAYPSIQIGSLQILRQCPLYQKAMYCFLLWDKLHFLSRRKSNVRHTDHFWLLTILQLTLALSLWWNPMKTD</sequence>
<dbReference type="AlphaFoldDB" id="A0A0K2TB47"/>
<evidence type="ECO:0000256" key="1">
    <source>
        <dbReference type="SAM" id="Phobius"/>
    </source>
</evidence>
<dbReference type="EMBL" id="HACA01005431">
    <property type="protein sequence ID" value="CDW22792.1"/>
    <property type="molecule type" value="Transcribed_RNA"/>
</dbReference>
<keyword evidence="1" id="KW-0472">Membrane</keyword>
<organism evidence="2">
    <name type="scientific">Lepeophtheirus salmonis</name>
    <name type="common">Salmon louse</name>
    <name type="synonym">Caligus salmonis</name>
    <dbReference type="NCBI Taxonomy" id="72036"/>
    <lineage>
        <taxon>Eukaryota</taxon>
        <taxon>Metazoa</taxon>
        <taxon>Ecdysozoa</taxon>
        <taxon>Arthropoda</taxon>
        <taxon>Crustacea</taxon>
        <taxon>Multicrustacea</taxon>
        <taxon>Hexanauplia</taxon>
        <taxon>Copepoda</taxon>
        <taxon>Siphonostomatoida</taxon>
        <taxon>Caligidae</taxon>
        <taxon>Lepeophtheirus</taxon>
    </lineage>
</organism>
<name>A0A0K2TB47_LEPSM</name>
<proteinExistence type="predicted"/>
<keyword evidence="1" id="KW-0812">Transmembrane</keyword>
<evidence type="ECO:0000313" key="2">
    <source>
        <dbReference type="EMBL" id="CDW22792.1"/>
    </source>
</evidence>
<reference evidence="2" key="1">
    <citation type="submission" date="2014-05" db="EMBL/GenBank/DDBJ databases">
        <authorList>
            <person name="Chronopoulou M."/>
        </authorList>
    </citation>
    <scope>NUCLEOTIDE SEQUENCE</scope>
    <source>
        <tissue evidence="2">Whole organism</tissue>
    </source>
</reference>
<accession>A0A0K2TB47</accession>
<feature type="transmembrane region" description="Helical" evidence="1">
    <location>
        <begin position="103"/>
        <end position="120"/>
    </location>
</feature>
<protein>
    <submittedName>
        <fullName evidence="2">Craniofacial development protein 2like [Aplysia californica]</fullName>
    </submittedName>
</protein>